<organism evidence="1">
    <name type="scientific">Anguilla anguilla</name>
    <name type="common">European freshwater eel</name>
    <name type="synonym">Muraena anguilla</name>
    <dbReference type="NCBI Taxonomy" id="7936"/>
    <lineage>
        <taxon>Eukaryota</taxon>
        <taxon>Metazoa</taxon>
        <taxon>Chordata</taxon>
        <taxon>Craniata</taxon>
        <taxon>Vertebrata</taxon>
        <taxon>Euteleostomi</taxon>
        <taxon>Actinopterygii</taxon>
        <taxon>Neopterygii</taxon>
        <taxon>Teleostei</taxon>
        <taxon>Anguilliformes</taxon>
        <taxon>Anguillidae</taxon>
        <taxon>Anguilla</taxon>
    </lineage>
</organism>
<dbReference type="EMBL" id="GBXM01047920">
    <property type="protein sequence ID" value="JAH60657.1"/>
    <property type="molecule type" value="Transcribed_RNA"/>
</dbReference>
<name>A0A0E9U4G9_ANGAN</name>
<reference evidence="1" key="2">
    <citation type="journal article" date="2015" name="Fish Shellfish Immunol.">
        <title>Early steps in the European eel (Anguilla anguilla)-Vibrio vulnificus interaction in the gills: Role of the RtxA13 toxin.</title>
        <authorList>
            <person name="Callol A."/>
            <person name="Pajuelo D."/>
            <person name="Ebbesson L."/>
            <person name="Teles M."/>
            <person name="MacKenzie S."/>
            <person name="Amaro C."/>
        </authorList>
    </citation>
    <scope>NUCLEOTIDE SEQUENCE</scope>
</reference>
<protein>
    <submittedName>
        <fullName evidence="1">Uncharacterized protein</fullName>
    </submittedName>
</protein>
<evidence type="ECO:0000313" key="1">
    <source>
        <dbReference type="EMBL" id="JAH60657.1"/>
    </source>
</evidence>
<accession>A0A0E9U4G9</accession>
<reference evidence="1" key="1">
    <citation type="submission" date="2014-11" db="EMBL/GenBank/DDBJ databases">
        <authorList>
            <person name="Amaro Gonzalez C."/>
        </authorList>
    </citation>
    <scope>NUCLEOTIDE SEQUENCE</scope>
</reference>
<proteinExistence type="predicted"/>
<dbReference type="AlphaFoldDB" id="A0A0E9U4G9"/>
<sequence>MPSPPSDKMPTWTSLRSLWSVARVPERARCWRTSWGSKCFGTYSNLFIEALLQVRPHC</sequence>